<keyword evidence="3" id="KW-1185">Reference proteome</keyword>
<dbReference type="EMBL" id="BAABGT010000048">
    <property type="protein sequence ID" value="GAA4549254.1"/>
    <property type="molecule type" value="Genomic_DNA"/>
</dbReference>
<reference evidence="3" key="1">
    <citation type="journal article" date="2019" name="Int. J. Syst. Evol. Microbiol.">
        <title>The Global Catalogue of Microorganisms (GCM) 10K type strain sequencing project: providing services to taxonomists for standard genome sequencing and annotation.</title>
        <authorList>
            <consortium name="The Broad Institute Genomics Platform"/>
            <consortium name="The Broad Institute Genome Sequencing Center for Infectious Disease"/>
            <person name="Wu L."/>
            <person name="Ma J."/>
        </authorList>
    </citation>
    <scope>NUCLEOTIDE SEQUENCE [LARGE SCALE GENOMIC DNA]</scope>
    <source>
        <strain evidence="3">JCM 17906</strain>
    </source>
</reference>
<protein>
    <recommendedName>
        <fullName evidence="1">Transposase IS110-like N-terminal domain-containing protein</fullName>
    </recommendedName>
</protein>
<accession>A0ABP8RUS4</accession>
<dbReference type="PANTHER" id="PTHR33055:SF3">
    <property type="entry name" value="PUTATIVE TRANSPOSASE FOR IS117-RELATED"/>
    <property type="match status" value="1"/>
</dbReference>
<dbReference type="Proteomes" id="UP001501598">
    <property type="component" value="Unassembled WGS sequence"/>
</dbReference>
<dbReference type="PANTHER" id="PTHR33055">
    <property type="entry name" value="TRANSPOSASE FOR INSERTION SEQUENCE ELEMENT IS1111A"/>
    <property type="match status" value="1"/>
</dbReference>
<name>A0ABP8RUS4_9PSEU</name>
<evidence type="ECO:0000313" key="2">
    <source>
        <dbReference type="EMBL" id="GAA4549254.1"/>
    </source>
</evidence>
<sequence length="162" mass="17044">MPLSTTRSPAPTSTCLPGTAPGDVTAGLDWATADHAVAIVDGRGTVAEQFLVEATGAGLRELVRRLCRAGVGEIAIERADGQVVDTLLEAGLTVVVISPNRVHNLRSRNGSAGNKDDRFDAFVLADTLRTDRARLRPLIPDTAATVQLRSAVRAPALTAPRE</sequence>
<dbReference type="InterPro" id="IPR002525">
    <property type="entry name" value="Transp_IS110-like_N"/>
</dbReference>
<comment type="caution">
    <text evidence="2">The sequence shown here is derived from an EMBL/GenBank/DDBJ whole genome shotgun (WGS) entry which is preliminary data.</text>
</comment>
<evidence type="ECO:0000259" key="1">
    <source>
        <dbReference type="Pfam" id="PF01548"/>
    </source>
</evidence>
<evidence type="ECO:0000313" key="3">
    <source>
        <dbReference type="Proteomes" id="UP001501598"/>
    </source>
</evidence>
<organism evidence="2 3">
    <name type="scientific">Pseudonocardia xishanensis</name>
    <dbReference type="NCBI Taxonomy" id="630995"/>
    <lineage>
        <taxon>Bacteria</taxon>
        <taxon>Bacillati</taxon>
        <taxon>Actinomycetota</taxon>
        <taxon>Actinomycetes</taxon>
        <taxon>Pseudonocardiales</taxon>
        <taxon>Pseudonocardiaceae</taxon>
        <taxon>Pseudonocardia</taxon>
    </lineage>
</organism>
<feature type="domain" description="Transposase IS110-like N-terminal" evidence="1">
    <location>
        <begin position="26"/>
        <end position="154"/>
    </location>
</feature>
<dbReference type="InterPro" id="IPR047650">
    <property type="entry name" value="Transpos_IS110"/>
</dbReference>
<dbReference type="RefSeq" id="WP_345419747.1">
    <property type="nucleotide sequence ID" value="NZ_BAABGT010000048.1"/>
</dbReference>
<proteinExistence type="predicted"/>
<gene>
    <name evidence="2" type="ORF">GCM10023175_37000</name>
</gene>
<dbReference type="Pfam" id="PF01548">
    <property type="entry name" value="DEDD_Tnp_IS110"/>
    <property type="match status" value="1"/>
</dbReference>